<dbReference type="SUPFAM" id="SSF53335">
    <property type="entry name" value="S-adenosyl-L-methionine-dependent methyltransferases"/>
    <property type="match status" value="1"/>
</dbReference>
<dbReference type="Proteomes" id="UP000230658">
    <property type="component" value="Unassembled WGS sequence"/>
</dbReference>
<dbReference type="AlphaFoldDB" id="A0A2M7MI15"/>
<sequence length="312" mass="35989">MNAIALRNKSWETTNRIPDWVRGREVDLDQYNTMPEVAEYCWKSLKKVLEKDGVVLNNYKFIEPSAGTGAFYNLLPKNRRIGIDVENFNDGYVQKDYLTWEPNFTDDRPCIAIGNPPFGYRGWLALAFLNKSAEFCDYVGFILPMSFQSDGKGSPKNRVEGMALIHSEHLTGDIFVRPNGEKIQVNTLWQVWEKGDAPALPDLSLADEYIDLFTVDFRKERLCGMKKIDECNTFIQRSYFNEPPTIVSDFSKVKYVCGYGIIIKKDKAKIRKILKEVDWSKYNNLATHNVKHISMYHIKKALLDNLPKYAKS</sequence>
<evidence type="ECO:0008006" key="3">
    <source>
        <dbReference type="Google" id="ProtNLM"/>
    </source>
</evidence>
<evidence type="ECO:0000313" key="2">
    <source>
        <dbReference type="Proteomes" id="UP000230658"/>
    </source>
</evidence>
<dbReference type="EMBL" id="PFJV01000004">
    <property type="protein sequence ID" value="PIX92736.1"/>
    <property type="molecule type" value="Genomic_DNA"/>
</dbReference>
<protein>
    <recommendedName>
        <fullName evidence="3">SAM-dependent methyltransferase</fullName>
    </recommendedName>
</protein>
<name>A0A2M7MI15_9BACT</name>
<accession>A0A2M7MI15</accession>
<comment type="caution">
    <text evidence="1">The sequence shown here is derived from an EMBL/GenBank/DDBJ whole genome shotgun (WGS) entry which is preliminary data.</text>
</comment>
<gene>
    <name evidence="1" type="ORF">COZ26_00210</name>
</gene>
<dbReference type="InterPro" id="IPR029063">
    <property type="entry name" value="SAM-dependent_MTases_sf"/>
</dbReference>
<dbReference type="Gene3D" id="3.40.50.150">
    <property type="entry name" value="Vaccinia Virus protein VP39"/>
    <property type="match status" value="1"/>
</dbReference>
<organism evidence="1 2">
    <name type="scientific">Candidatus Kuenenbacteria bacterium CG_4_10_14_3_um_filter_39_14</name>
    <dbReference type="NCBI Taxonomy" id="1974614"/>
    <lineage>
        <taxon>Bacteria</taxon>
        <taxon>Candidatus Kueneniibacteriota</taxon>
    </lineage>
</organism>
<reference evidence="2" key="1">
    <citation type="submission" date="2017-09" db="EMBL/GenBank/DDBJ databases">
        <title>Depth-based differentiation of microbial function through sediment-hosted aquifers and enrichment of novel symbionts in the deep terrestrial subsurface.</title>
        <authorList>
            <person name="Probst A.J."/>
            <person name="Ladd B."/>
            <person name="Jarett J.K."/>
            <person name="Geller-Mcgrath D.E."/>
            <person name="Sieber C.M.K."/>
            <person name="Emerson J.B."/>
            <person name="Anantharaman K."/>
            <person name="Thomas B.C."/>
            <person name="Malmstrom R."/>
            <person name="Stieglmeier M."/>
            <person name="Klingl A."/>
            <person name="Woyke T."/>
            <person name="Ryan C.M."/>
            <person name="Banfield J.F."/>
        </authorList>
    </citation>
    <scope>NUCLEOTIDE SEQUENCE [LARGE SCALE GENOMIC DNA]</scope>
</reference>
<proteinExistence type="predicted"/>
<evidence type="ECO:0000313" key="1">
    <source>
        <dbReference type="EMBL" id="PIX92736.1"/>
    </source>
</evidence>